<dbReference type="GO" id="GO:0000256">
    <property type="term" value="P:allantoin catabolic process"/>
    <property type="evidence" value="ECO:0007669"/>
    <property type="project" value="InterPro"/>
</dbReference>
<reference evidence="6 7" key="1">
    <citation type="journal article" date="2016" name="Fungal Biol.">
        <title>The genome of Xylona heveae provides a window into fungal endophytism.</title>
        <authorList>
            <person name="Gazis R."/>
            <person name="Kuo A."/>
            <person name="Riley R."/>
            <person name="LaButti K."/>
            <person name="Lipzen A."/>
            <person name="Lin J."/>
            <person name="Amirebrahimi M."/>
            <person name="Hesse C.N."/>
            <person name="Spatafora J.W."/>
            <person name="Henrissat B."/>
            <person name="Hainaut M."/>
            <person name="Grigoriev I.V."/>
            <person name="Hibbett D.S."/>
        </authorList>
    </citation>
    <scope>NUCLEOTIDE SEQUENCE [LARGE SCALE GENOMIC DNA]</scope>
    <source>
        <strain evidence="6 7">TC161</strain>
    </source>
</reference>
<evidence type="ECO:0000313" key="7">
    <source>
        <dbReference type="Proteomes" id="UP000076632"/>
    </source>
</evidence>
<accession>A0A165IJF2</accession>
<evidence type="ECO:0000256" key="1">
    <source>
        <dbReference type="ARBA" id="ARBA00011738"/>
    </source>
</evidence>
<dbReference type="CDD" id="cd20298">
    <property type="entry name" value="cupin_UAH"/>
    <property type="match status" value="1"/>
</dbReference>
<keyword evidence="2" id="KW-0659">Purine metabolism</keyword>
<evidence type="ECO:0000256" key="2">
    <source>
        <dbReference type="ARBA" id="ARBA00022631"/>
    </source>
</evidence>
<dbReference type="GO" id="GO:0006144">
    <property type="term" value="P:purine nucleobase metabolic process"/>
    <property type="evidence" value="ECO:0007669"/>
    <property type="project" value="UniProtKB-KW"/>
</dbReference>
<dbReference type="PANTHER" id="PTHR21221:SF1">
    <property type="entry name" value="UREIDOGLYCOLATE LYASE"/>
    <property type="match status" value="1"/>
</dbReference>
<dbReference type="SUPFAM" id="SSF51182">
    <property type="entry name" value="RmlC-like cupins"/>
    <property type="match status" value="1"/>
</dbReference>
<dbReference type="OMA" id="DCQEVAF"/>
<dbReference type="EMBL" id="KV407455">
    <property type="protein sequence ID" value="KZF24978.1"/>
    <property type="molecule type" value="Genomic_DNA"/>
</dbReference>
<dbReference type="GO" id="GO:0004848">
    <property type="term" value="F:ureidoglycolate hydrolase activity"/>
    <property type="evidence" value="ECO:0007669"/>
    <property type="project" value="InterPro"/>
</dbReference>
<dbReference type="InterPro" id="IPR024060">
    <property type="entry name" value="Ureidoglycolate_lyase_dom_sf"/>
</dbReference>
<dbReference type="InterPro" id="IPR011051">
    <property type="entry name" value="RmlC_Cupin_sf"/>
</dbReference>
<evidence type="ECO:0000256" key="4">
    <source>
        <dbReference type="ARBA" id="ARBA00047684"/>
    </source>
</evidence>
<dbReference type="Proteomes" id="UP000076632">
    <property type="component" value="Unassembled WGS sequence"/>
</dbReference>
<dbReference type="GO" id="GO:0050385">
    <property type="term" value="F:ureidoglycolate lyase activity"/>
    <property type="evidence" value="ECO:0007669"/>
    <property type="project" value="UniProtKB-EC"/>
</dbReference>
<organism evidence="6 7">
    <name type="scientific">Xylona heveae (strain CBS 132557 / TC161)</name>
    <dbReference type="NCBI Taxonomy" id="1328760"/>
    <lineage>
        <taxon>Eukaryota</taxon>
        <taxon>Fungi</taxon>
        <taxon>Dikarya</taxon>
        <taxon>Ascomycota</taxon>
        <taxon>Pezizomycotina</taxon>
        <taxon>Xylonomycetes</taxon>
        <taxon>Xylonales</taxon>
        <taxon>Xylonaceae</taxon>
        <taxon>Xylona</taxon>
    </lineage>
</organism>
<sequence length="296" mass="31178">MPISVTAPSQRVPVLPLTQETFAPFGTVVENPNPTTLPPRSSNQTAASLGTQPPPSPIPVVVANQGTALKYLDVTLQTDLYGKAPSGKPSRAIMTMFVCAPRNLRPDPSSPEVSTEKATSIEGLFDVSILERHPFTQQTFVPMGLSAEDPDTRYLVLVAPTLPVAQGDAKTASYPTPCPPQKSGWGLKSLFSRSPAEAEKTGSAGKGPGLPDLANIKAFVATGAQAVTYAAGTWHAPMVVLGKRSVDFVVTQFANSVGDEDCQEVEIQPETPNGALAVVVPKHEITQTTALARAKL</sequence>
<keyword evidence="6" id="KW-0378">Hydrolase</keyword>
<evidence type="ECO:0000256" key="3">
    <source>
        <dbReference type="ARBA" id="ARBA00023239"/>
    </source>
</evidence>
<dbReference type="InParanoid" id="A0A165IJF2"/>
<evidence type="ECO:0000256" key="5">
    <source>
        <dbReference type="SAM" id="MobiDB-lite"/>
    </source>
</evidence>
<dbReference type="InterPro" id="IPR007247">
    <property type="entry name" value="Ureidogly_lyase"/>
</dbReference>
<gene>
    <name evidence="6" type="ORF">L228DRAFT_243737</name>
</gene>
<comment type="catalytic activity">
    <reaction evidence="4">
        <text>(S)-ureidoglycolate = urea + glyoxylate</text>
        <dbReference type="Rhea" id="RHEA:11304"/>
        <dbReference type="ChEBI" id="CHEBI:16199"/>
        <dbReference type="ChEBI" id="CHEBI:36655"/>
        <dbReference type="ChEBI" id="CHEBI:57296"/>
        <dbReference type="EC" id="4.3.2.3"/>
    </reaction>
</comment>
<dbReference type="Pfam" id="PF04115">
    <property type="entry name" value="Ureidogly_lyase"/>
    <property type="match status" value="1"/>
</dbReference>
<keyword evidence="7" id="KW-1185">Reference proteome</keyword>
<dbReference type="AlphaFoldDB" id="A0A165IJF2"/>
<feature type="compositionally biased region" description="Polar residues" evidence="5">
    <location>
        <begin position="30"/>
        <end position="51"/>
    </location>
</feature>
<proteinExistence type="predicted"/>
<keyword evidence="3" id="KW-0456">Lyase</keyword>
<dbReference type="STRING" id="1328760.A0A165IJF2"/>
<dbReference type="OrthoDB" id="10266039at2759"/>
<protein>
    <submittedName>
        <fullName evidence="6">Ureidoglycolate hydrolase</fullName>
    </submittedName>
</protein>
<dbReference type="FunCoup" id="A0A165IJF2">
    <property type="interactions" value="73"/>
</dbReference>
<feature type="region of interest" description="Disordered" evidence="5">
    <location>
        <begin position="26"/>
        <end position="58"/>
    </location>
</feature>
<dbReference type="PANTHER" id="PTHR21221">
    <property type="entry name" value="UREIDOGLYCOLATE HYDROLASE"/>
    <property type="match status" value="1"/>
</dbReference>
<evidence type="ECO:0000313" key="6">
    <source>
        <dbReference type="EMBL" id="KZF24978.1"/>
    </source>
</evidence>
<dbReference type="RefSeq" id="XP_018190533.1">
    <property type="nucleotide sequence ID" value="XM_018331758.1"/>
</dbReference>
<dbReference type="GeneID" id="28896895"/>
<dbReference type="Gene3D" id="2.60.120.480">
    <property type="entry name" value="Ureidoglycolate hydrolase"/>
    <property type="match status" value="1"/>
</dbReference>
<comment type="subunit">
    <text evidence="1">Homodimer.</text>
</comment>
<name>A0A165IJF2_XYLHT</name>
<dbReference type="InterPro" id="IPR047233">
    <property type="entry name" value="UAH_cupin"/>
</dbReference>